<dbReference type="RefSeq" id="WP_408976429.1">
    <property type="nucleotide sequence ID" value="NZ_JBJUVG010000001.1"/>
</dbReference>
<evidence type="ECO:0000259" key="10">
    <source>
        <dbReference type="Pfam" id="PF00696"/>
    </source>
</evidence>
<evidence type="ECO:0000256" key="4">
    <source>
        <dbReference type="ARBA" id="ARBA00022679"/>
    </source>
</evidence>
<organism evidence="11 12">
    <name type="scientific">Peptococcus simiae</name>
    <dbReference type="NCBI Taxonomy" id="1643805"/>
    <lineage>
        <taxon>Bacteria</taxon>
        <taxon>Bacillati</taxon>
        <taxon>Bacillota</taxon>
        <taxon>Clostridia</taxon>
        <taxon>Eubacteriales</taxon>
        <taxon>Peptococcaceae</taxon>
        <taxon>Peptococcus</taxon>
    </lineage>
</organism>
<comment type="pathway">
    <text evidence="1 9">Amino-acid biosynthesis; L-arginine biosynthesis; N(2)-acetyl-L-ornithine from L-glutamate: step 2/4.</text>
</comment>
<comment type="function">
    <text evidence="9">Catalyzes the ATP-dependent phosphorylation of N-acetyl-L-glutamate.</text>
</comment>
<dbReference type="PRINTS" id="PR00474">
    <property type="entry name" value="GLU5KINASE"/>
</dbReference>
<comment type="subcellular location">
    <subcellularLocation>
        <location evidence="9">Cytoplasm</location>
    </subcellularLocation>
</comment>
<evidence type="ECO:0000256" key="7">
    <source>
        <dbReference type="ARBA" id="ARBA00022840"/>
    </source>
</evidence>
<dbReference type="InterPro" id="IPR041727">
    <property type="entry name" value="NAGK-C"/>
</dbReference>
<dbReference type="InterPro" id="IPR037528">
    <property type="entry name" value="ArgB"/>
</dbReference>
<dbReference type="SUPFAM" id="SSF53633">
    <property type="entry name" value="Carbamate kinase-like"/>
    <property type="match status" value="1"/>
</dbReference>
<evidence type="ECO:0000256" key="1">
    <source>
        <dbReference type="ARBA" id="ARBA00004828"/>
    </source>
</evidence>
<proteinExistence type="inferred from homology"/>
<dbReference type="InterPro" id="IPR004662">
    <property type="entry name" value="AcgluKinase_fam"/>
</dbReference>
<keyword evidence="7 9" id="KW-0067">ATP-binding</keyword>
<dbReference type="InterPro" id="IPR001048">
    <property type="entry name" value="Asp/Glu/Uridylate_kinase"/>
</dbReference>
<sequence>MKSSAGSLDPQTRAEVLVQAIPYIQDFAGKTIVIKYGGGAMVNTSLMQSVMSDLLLLQLMGMRLVLVHGGGPFINRALEAIGHQSSWQDGLRVTDATTMQVAQEVLAGGVNKTLVRAVGAAGGQALGICGLDGCLLQAQKHRGPVDLGYVGDIESVNCRILHDGLDAGYMMVVASIAGSPAGDVYNVNADHAAAAIAAGCGAQKLILMTDVLGVLKDRSDPASLLSVLSQKDVPALIDAGIIQGGMIPKINCCLDALAGGVQQAHILDGTLPHAILLELLSDDGIGTMVI</sequence>
<keyword evidence="3 9" id="KW-0028">Amino-acid biosynthesis</keyword>
<dbReference type="PIRSF" id="PIRSF000728">
    <property type="entry name" value="NAGK"/>
    <property type="match status" value="1"/>
</dbReference>
<dbReference type="GO" id="GO:0003991">
    <property type="term" value="F:acetylglutamate kinase activity"/>
    <property type="evidence" value="ECO:0007669"/>
    <property type="project" value="UniProtKB-EC"/>
</dbReference>
<feature type="site" description="Transition state stabilizer" evidence="9">
    <location>
        <position position="35"/>
    </location>
</feature>
<reference evidence="11 12" key="1">
    <citation type="journal article" date="2016" name="Int. J. Syst. Evol. Microbiol.">
        <title>Peptococcus simiae sp. nov., isolated from rhesus macaque faeces and emended description of the genus Peptococcus.</title>
        <authorList>
            <person name="Shkoporov A.N."/>
            <person name="Efimov B.A."/>
            <person name="Kondova I."/>
            <person name="Ouwerling B."/>
            <person name="Chaplin A.V."/>
            <person name="Shcherbakova V.A."/>
            <person name="Langermans J.A.M."/>
        </authorList>
    </citation>
    <scope>NUCLEOTIDE SEQUENCE [LARGE SCALE GENOMIC DNA]</scope>
    <source>
        <strain evidence="11 12">M108</strain>
    </source>
</reference>
<keyword evidence="6 9" id="KW-0418">Kinase</keyword>
<comment type="catalytic activity">
    <reaction evidence="8 9">
        <text>N-acetyl-L-glutamate + ATP = N-acetyl-L-glutamyl 5-phosphate + ADP</text>
        <dbReference type="Rhea" id="RHEA:14629"/>
        <dbReference type="ChEBI" id="CHEBI:30616"/>
        <dbReference type="ChEBI" id="CHEBI:44337"/>
        <dbReference type="ChEBI" id="CHEBI:57936"/>
        <dbReference type="ChEBI" id="CHEBI:456216"/>
        <dbReference type="EC" id="2.7.2.8"/>
    </reaction>
</comment>
<dbReference type="Gene3D" id="3.40.1160.10">
    <property type="entry name" value="Acetylglutamate kinase-like"/>
    <property type="match status" value="1"/>
</dbReference>
<evidence type="ECO:0000313" key="11">
    <source>
        <dbReference type="EMBL" id="MFM9412798.1"/>
    </source>
</evidence>
<dbReference type="PANTHER" id="PTHR23342:SF0">
    <property type="entry name" value="N-ACETYLGLUTAMATE SYNTHASE, MITOCHONDRIAL"/>
    <property type="match status" value="1"/>
</dbReference>
<name>A0ABW9GVM3_9FIRM</name>
<evidence type="ECO:0000256" key="2">
    <source>
        <dbReference type="ARBA" id="ARBA00022571"/>
    </source>
</evidence>
<evidence type="ECO:0000256" key="3">
    <source>
        <dbReference type="ARBA" id="ARBA00022605"/>
    </source>
</evidence>
<evidence type="ECO:0000256" key="8">
    <source>
        <dbReference type="ARBA" id="ARBA00048141"/>
    </source>
</evidence>
<dbReference type="EMBL" id="JBJUVG010000001">
    <property type="protein sequence ID" value="MFM9412798.1"/>
    <property type="molecule type" value="Genomic_DNA"/>
</dbReference>
<keyword evidence="4 9" id="KW-0808">Transferase</keyword>
<gene>
    <name evidence="9 11" type="primary">argB</name>
    <name evidence="11" type="ORF">ACKQTC_00160</name>
</gene>
<evidence type="ECO:0000256" key="6">
    <source>
        <dbReference type="ARBA" id="ARBA00022777"/>
    </source>
</evidence>
<keyword evidence="9" id="KW-0963">Cytoplasm</keyword>
<feature type="binding site" evidence="9">
    <location>
        <begin position="70"/>
        <end position="71"/>
    </location>
    <ligand>
        <name>substrate</name>
    </ligand>
</feature>
<keyword evidence="12" id="KW-1185">Reference proteome</keyword>
<protein>
    <recommendedName>
        <fullName evidence="9">Acetylglutamate kinase</fullName>
        <ecNumber evidence="9">2.7.2.8</ecNumber>
    </recommendedName>
    <alternativeName>
        <fullName evidence="9">N-acetyl-L-glutamate 5-phosphotransferase</fullName>
    </alternativeName>
    <alternativeName>
        <fullName evidence="9">NAG kinase</fullName>
        <shortName evidence="9">NAGK</shortName>
    </alternativeName>
</protein>
<evidence type="ECO:0000313" key="12">
    <source>
        <dbReference type="Proteomes" id="UP001631949"/>
    </source>
</evidence>
<dbReference type="InterPro" id="IPR001057">
    <property type="entry name" value="Glu/AcGlu_kinase"/>
</dbReference>
<keyword evidence="2 9" id="KW-0055">Arginine biosynthesis</keyword>
<dbReference type="HAMAP" id="MF_00082">
    <property type="entry name" value="ArgB"/>
    <property type="match status" value="1"/>
</dbReference>
<dbReference type="PANTHER" id="PTHR23342">
    <property type="entry name" value="N-ACETYLGLUTAMATE SYNTHASE"/>
    <property type="match status" value="1"/>
</dbReference>
<comment type="caution">
    <text evidence="11">The sequence shown here is derived from an EMBL/GenBank/DDBJ whole genome shotgun (WGS) entry which is preliminary data.</text>
</comment>
<keyword evidence="5 9" id="KW-0547">Nucleotide-binding</keyword>
<feature type="binding site" evidence="9">
    <location>
        <position position="92"/>
    </location>
    <ligand>
        <name>substrate</name>
    </ligand>
</feature>
<feature type="binding site" evidence="9">
    <location>
        <position position="186"/>
    </location>
    <ligand>
        <name>substrate</name>
    </ligand>
</feature>
<dbReference type="CDD" id="cd04250">
    <property type="entry name" value="AAK_NAGK-C"/>
    <property type="match status" value="1"/>
</dbReference>
<accession>A0ABW9GVM3</accession>
<comment type="similarity">
    <text evidence="9">Belongs to the acetylglutamate kinase family. ArgB subfamily.</text>
</comment>
<dbReference type="Proteomes" id="UP001631949">
    <property type="component" value="Unassembled WGS sequence"/>
</dbReference>
<evidence type="ECO:0000256" key="9">
    <source>
        <dbReference type="HAMAP-Rule" id="MF_00082"/>
    </source>
</evidence>
<dbReference type="EC" id="2.7.2.8" evidence="9"/>
<dbReference type="Pfam" id="PF00696">
    <property type="entry name" value="AA_kinase"/>
    <property type="match status" value="1"/>
</dbReference>
<feature type="site" description="Transition state stabilizer" evidence="9">
    <location>
        <position position="249"/>
    </location>
</feature>
<dbReference type="NCBIfam" id="TIGR00761">
    <property type="entry name" value="argB"/>
    <property type="match status" value="1"/>
</dbReference>
<feature type="domain" description="Aspartate/glutamate/uridylate kinase" evidence="10">
    <location>
        <begin position="30"/>
        <end position="268"/>
    </location>
</feature>
<evidence type="ECO:0000256" key="5">
    <source>
        <dbReference type="ARBA" id="ARBA00022741"/>
    </source>
</evidence>
<dbReference type="InterPro" id="IPR036393">
    <property type="entry name" value="AceGlu_kinase-like_sf"/>
</dbReference>